<keyword evidence="2" id="KW-1185">Reference proteome</keyword>
<dbReference type="InterPro" id="IPR015424">
    <property type="entry name" value="PyrdxlP-dep_Trfase"/>
</dbReference>
<evidence type="ECO:0000313" key="2">
    <source>
        <dbReference type="Proteomes" id="UP000759537"/>
    </source>
</evidence>
<accession>A0A9P5JWU4</accession>
<evidence type="ECO:0000313" key="1">
    <source>
        <dbReference type="EMBL" id="KAF8466088.1"/>
    </source>
</evidence>
<dbReference type="Proteomes" id="UP000759537">
    <property type="component" value="Unassembled WGS sequence"/>
</dbReference>
<dbReference type="SUPFAM" id="SSF53383">
    <property type="entry name" value="PLP-dependent transferases"/>
    <property type="match status" value="1"/>
</dbReference>
<reference evidence="1" key="1">
    <citation type="submission" date="2019-10" db="EMBL/GenBank/DDBJ databases">
        <authorList>
            <consortium name="DOE Joint Genome Institute"/>
            <person name="Kuo A."/>
            <person name="Miyauchi S."/>
            <person name="Kiss E."/>
            <person name="Drula E."/>
            <person name="Kohler A."/>
            <person name="Sanchez-Garcia M."/>
            <person name="Andreopoulos B."/>
            <person name="Barry K.W."/>
            <person name="Bonito G."/>
            <person name="Buee M."/>
            <person name="Carver A."/>
            <person name="Chen C."/>
            <person name="Cichocki N."/>
            <person name="Clum A."/>
            <person name="Culley D."/>
            <person name="Crous P.W."/>
            <person name="Fauchery L."/>
            <person name="Girlanda M."/>
            <person name="Hayes R."/>
            <person name="Keri Z."/>
            <person name="LaButti K."/>
            <person name="Lipzen A."/>
            <person name="Lombard V."/>
            <person name="Magnuson J."/>
            <person name="Maillard F."/>
            <person name="Morin E."/>
            <person name="Murat C."/>
            <person name="Nolan M."/>
            <person name="Ohm R."/>
            <person name="Pangilinan J."/>
            <person name="Pereira M."/>
            <person name="Perotto S."/>
            <person name="Peter M."/>
            <person name="Riley R."/>
            <person name="Sitrit Y."/>
            <person name="Stielow B."/>
            <person name="Szollosi G."/>
            <person name="Zifcakova L."/>
            <person name="Stursova M."/>
            <person name="Spatafora J.W."/>
            <person name="Tedersoo L."/>
            <person name="Vaario L.-M."/>
            <person name="Yamada A."/>
            <person name="Yan M."/>
            <person name="Wang P."/>
            <person name="Xu J."/>
            <person name="Bruns T."/>
            <person name="Baldrian P."/>
            <person name="Vilgalys R."/>
            <person name="Henrissat B."/>
            <person name="Grigoriev I.V."/>
            <person name="Hibbett D."/>
            <person name="Nagy L.G."/>
            <person name="Martin F.M."/>
        </authorList>
    </citation>
    <scope>NUCLEOTIDE SEQUENCE</scope>
    <source>
        <strain evidence="1">Prilba</strain>
    </source>
</reference>
<sequence>STYFQEHLRASLAAWSIPSHILALPVHPKHHHLMATQIIPLLAPRTLDLTVHLRAHRFNVTPVTWPVVPKGKDRIRVCLHASNTRAEIDALVNACIAWAAGIVQDERTGLEADETRIEGRVSGMGPDGRNLLGSKL</sequence>
<dbReference type="InterPro" id="IPR015422">
    <property type="entry name" value="PyrdxlP-dep_Trfase_small"/>
</dbReference>
<proteinExistence type="predicted"/>
<protein>
    <submittedName>
        <fullName evidence="1">Uncharacterized protein</fullName>
    </submittedName>
</protein>
<comment type="caution">
    <text evidence="1">The sequence shown here is derived from an EMBL/GenBank/DDBJ whole genome shotgun (WGS) entry which is preliminary data.</text>
</comment>
<organism evidence="1 2">
    <name type="scientific">Russula ochroleuca</name>
    <dbReference type="NCBI Taxonomy" id="152965"/>
    <lineage>
        <taxon>Eukaryota</taxon>
        <taxon>Fungi</taxon>
        <taxon>Dikarya</taxon>
        <taxon>Basidiomycota</taxon>
        <taxon>Agaricomycotina</taxon>
        <taxon>Agaricomycetes</taxon>
        <taxon>Russulales</taxon>
        <taxon>Russulaceae</taxon>
        <taxon>Russula</taxon>
    </lineage>
</organism>
<dbReference type="EMBL" id="WHVB01000043">
    <property type="protein sequence ID" value="KAF8466088.1"/>
    <property type="molecule type" value="Genomic_DNA"/>
</dbReference>
<feature type="non-terminal residue" evidence="1">
    <location>
        <position position="1"/>
    </location>
</feature>
<dbReference type="Gene3D" id="3.90.1150.10">
    <property type="entry name" value="Aspartate Aminotransferase, domain 1"/>
    <property type="match status" value="1"/>
</dbReference>
<name>A0A9P5JWU4_9AGAM</name>
<dbReference type="OrthoDB" id="2382073at2759"/>
<gene>
    <name evidence="1" type="ORF">DFH94DRAFT_639439</name>
</gene>
<reference evidence="1" key="2">
    <citation type="journal article" date="2020" name="Nat. Commun.">
        <title>Large-scale genome sequencing of mycorrhizal fungi provides insights into the early evolution of symbiotic traits.</title>
        <authorList>
            <person name="Miyauchi S."/>
            <person name="Kiss E."/>
            <person name="Kuo A."/>
            <person name="Drula E."/>
            <person name="Kohler A."/>
            <person name="Sanchez-Garcia M."/>
            <person name="Morin E."/>
            <person name="Andreopoulos B."/>
            <person name="Barry K.W."/>
            <person name="Bonito G."/>
            <person name="Buee M."/>
            <person name="Carver A."/>
            <person name="Chen C."/>
            <person name="Cichocki N."/>
            <person name="Clum A."/>
            <person name="Culley D."/>
            <person name="Crous P.W."/>
            <person name="Fauchery L."/>
            <person name="Girlanda M."/>
            <person name="Hayes R.D."/>
            <person name="Keri Z."/>
            <person name="LaButti K."/>
            <person name="Lipzen A."/>
            <person name="Lombard V."/>
            <person name="Magnuson J."/>
            <person name="Maillard F."/>
            <person name="Murat C."/>
            <person name="Nolan M."/>
            <person name="Ohm R.A."/>
            <person name="Pangilinan J."/>
            <person name="Pereira M.F."/>
            <person name="Perotto S."/>
            <person name="Peter M."/>
            <person name="Pfister S."/>
            <person name="Riley R."/>
            <person name="Sitrit Y."/>
            <person name="Stielow J.B."/>
            <person name="Szollosi G."/>
            <person name="Zifcakova L."/>
            <person name="Stursova M."/>
            <person name="Spatafora J.W."/>
            <person name="Tedersoo L."/>
            <person name="Vaario L.M."/>
            <person name="Yamada A."/>
            <person name="Yan M."/>
            <person name="Wang P."/>
            <person name="Xu J."/>
            <person name="Bruns T."/>
            <person name="Baldrian P."/>
            <person name="Vilgalys R."/>
            <person name="Dunand C."/>
            <person name="Henrissat B."/>
            <person name="Grigoriev I.V."/>
            <person name="Hibbett D."/>
            <person name="Nagy L.G."/>
            <person name="Martin F.M."/>
        </authorList>
    </citation>
    <scope>NUCLEOTIDE SEQUENCE</scope>
    <source>
        <strain evidence="1">Prilba</strain>
    </source>
</reference>
<dbReference type="AlphaFoldDB" id="A0A9P5JWU4"/>